<evidence type="ECO:0000256" key="2">
    <source>
        <dbReference type="SAM" id="Phobius"/>
    </source>
</evidence>
<organism evidence="4 5">
    <name type="scientific">Paenibacillus brevis</name>
    <dbReference type="NCBI Taxonomy" id="2841508"/>
    <lineage>
        <taxon>Bacteria</taxon>
        <taxon>Bacillati</taxon>
        <taxon>Bacillota</taxon>
        <taxon>Bacilli</taxon>
        <taxon>Bacillales</taxon>
        <taxon>Paenibacillaceae</taxon>
        <taxon>Paenibacillus</taxon>
    </lineage>
</organism>
<evidence type="ECO:0000256" key="1">
    <source>
        <dbReference type="SAM" id="MobiDB-lite"/>
    </source>
</evidence>
<dbReference type="EMBL" id="JAHLQJ010000008">
    <property type="protein sequence ID" value="MBU5672391.1"/>
    <property type="molecule type" value="Genomic_DNA"/>
</dbReference>
<feature type="compositionally biased region" description="Low complexity" evidence="1">
    <location>
        <begin position="229"/>
        <end position="245"/>
    </location>
</feature>
<accession>A0ABS6FTB1</accession>
<dbReference type="InterPro" id="IPR027383">
    <property type="entry name" value="Znf_put"/>
</dbReference>
<gene>
    <name evidence="4" type="ORF">KQJ23_11210</name>
</gene>
<keyword evidence="2" id="KW-0472">Membrane</keyword>
<dbReference type="Proteomes" id="UP000743001">
    <property type="component" value="Unassembled WGS sequence"/>
</dbReference>
<feature type="compositionally biased region" description="Polar residues" evidence="1">
    <location>
        <begin position="150"/>
        <end position="176"/>
    </location>
</feature>
<keyword evidence="2" id="KW-0812">Transmembrane</keyword>
<feature type="transmembrane region" description="Helical" evidence="2">
    <location>
        <begin position="110"/>
        <end position="129"/>
    </location>
</feature>
<sequence length="383" mass="41380">MKCSEAVEWMHRYIDHDLSEEESSALFEHIQSCRDCEEEFAMLKELSAQLEELPVLAPRYSLVDAILPQLEALDLGRREEGSASEEIPAATMAAAPVNRRRERTSGRSRAYRTGAFGLAAAVILGVFIYQVEPRTVRDAEIASYSVMDTSENSASLESSTQDIAQSSDAQNMTAGSEQEEAAQDATSTDPESEASDNKSASSDERSTADSSPIAGSDHSTGAAPEQPDSPASNQKSPSSSSGQKSTGQENERSANKEDTSAGHRAGGSDGAVSDESAADAPLLQKNDGITEQESDVQDERIMMGISGFAMLNEWPSPDGLFLVKYLDEHLYLYRNESDSSTVVTDLPVEGEWISGEWSEDGTVFTYIVEKDGVSASYTLQPVR</sequence>
<evidence type="ECO:0000313" key="5">
    <source>
        <dbReference type="Proteomes" id="UP000743001"/>
    </source>
</evidence>
<protein>
    <submittedName>
        <fullName evidence="4">Zf-HC2 domain-containing protein</fullName>
    </submittedName>
</protein>
<reference evidence="4 5" key="1">
    <citation type="submission" date="2021-06" db="EMBL/GenBank/DDBJ databases">
        <authorList>
            <person name="Sun Q."/>
            <person name="Li D."/>
        </authorList>
    </citation>
    <scope>NUCLEOTIDE SEQUENCE [LARGE SCALE GENOMIC DNA]</scope>
    <source>
        <strain evidence="4 5">MSJ-6</strain>
    </source>
</reference>
<evidence type="ECO:0000259" key="3">
    <source>
        <dbReference type="Pfam" id="PF13490"/>
    </source>
</evidence>
<keyword evidence="2" id="KW-1133">Transmembrane helix</keyword>
<dbReference type="RefSeq" id="WP_216478974.1">
    <property type="nucleotide sequence ID" value="NZ_JAHLQJ010000008.1"/>
</dbReference>
<keyword evidence="5" id="KW-1185">Reference proteome</keyword>
<dbReference type="Pfam" id="PF13490">
    <property type="entry name" value="zf-HC2"/>
    <property type="match status" value="1"/>
</dbReference>
<feature type="compositionally biased region" description="Basic and acidic residues" evidence="1">
    <location>
        <begin position="249"/>
        <end position="261"/>
    </location>
</feature>
<feature type="region of interest" description="Disordered" evidence="1">
    <location>
        <begin position="81"/>
        <end position="108"/>
    </location>
</feature>
<proteinExistence type="predicted"/>
<evidence type="ECO:0000313" key="4">
    <source>
        <dbReference type="EMBL" id="MBU5672391.1"/>
    </source>
</evidence>
<name>A0ABS6FTB1_9BACL</name>
<comment type="caution">
    <text evidence="4">The sequence shown here is derived from an EMBL/GenBank/DDBJ whole genome shotgun (WGS) entry which is preliminary data.</text>
</comment>
<feature type="domain" description="Putative zinc-finger" evidence="3">
    <location>
        <begin position="3"/>
        <end position="36"/>
    </location>
</feature>
<feature type="region of interest" description="Disordered" evidence="1">
    <location>
        <begin position="150"/>
        <end position="297"/>
    </location>
</feature>